<dbReference type="PANTHER" id="PTHR47532">
    <property type="entry name" value="RETINAL-BINDING PROTEIN"/>
    <property type="match status" value="1"/>
</dbReference>
<dbReference type="Gene3D" id="2.60.120.680">
    <property type="entry name" value="GOLD domain"/>
    <property type="match status" value="1"/>
</dbReference>
<organism evidence="2 3">
    <name type="scientific">Striga asiatica</name>
    <name type="common">Asiatic witchweed</name>
    <name type="synonym">Buchnera asiatica</name>
    <dbReference type="NCBI Taxonomy" id="4170"/>
    <lineage>
        <taxon>Eukaryota</taxon>
        <taxon>Viridiplantae</taxon>
        <taxon>Streptophyta</taxon>
        <taxon>Embryophyta</taxon>
        <taxon>Tracheophyta</taxon>
        <taxon>Spermatophyta</taxon>
        <taxon>Magnoliopsida</taxon>
        <taxon>eudicotyledons</taxon>
        <taxon>Gunneridae</taxon>
        <taxon>Pentapetalae</taxon>
        <taxon>asterids</taxon>
        <taxon>lamiids</taxon>
        <taxon>Lamiales</taxon>
        <taxon>Orobanchaceae</taxon>
        <taxon>Buchnereae</taxon>
        <taxon>Striga</taxon>
    </lineage>
</organism>
<protein>
    <recommendedName>
        <fullName evidence="1">GOLD domain-containing protein</fullName>
    </recommendedName>
</protein>
<evidence type="ECO:0000259" key="1">
    <source>
        <dbReference type="PROSITE" id="PS50866"/>
    </source>
</evidence>
<dbReference type="PANTHER" id="PTHR47532:SF1">
    <property type="entry name" value="RETINAL-BINDING PROTEIN"/>
    <property type="match status" value="1"/>
</dbReference>
<dbReference type="InterPro" id="IPR036598">
    <property type="entry name" value="GOLD_dom_sf"/>
</dbReference>
<gene>
    <name evidence="2" type="ORF">STAS_33375</name>
</gene>
<proteinExistence type="predicted"/>
<dbReference type="EMBL" id="BKCP01012181">
    <property type="protein sequence ID" value="GER55690.1"/>
    <property type="molecule type" value="Genomic_DNA"/>
</dbReference>
<dbReference type="AlphaFoldDB" id="A0A5A7RE53"/>
<dbReference type="InterPro" id="IPR009038">
    <property type="entry name" value="GOLD_dom"/>
</dbReference>
<dbReference type="OrthoDB" id="1434354at2759"/>
<keyword evidence="3" id="KW-1185">Reference proteome</keyword>
<comment type="caution">
    <text evidence="2">The sequence shown here is derived from an EMBL/GenBank/DDBJ whole genome shotgun (WGS) entry which is preliminary data.</text>
</comment>
<feature type="domain" description="GOLD" evidence="1">
    <location>
        <begin position="412"/>
        <end position="514"/>
    </location>
</feature>
<dbReference type="PROSITE" id="PS50866">
    <property type="entry name" value="GOLD"/>
    <property type="match status" value="1"/>
</dbReference>
<dbReference type="SUPFAM" id="SSF101576">
    <property type="entry name" value="Supernatant protein factor (SPF), C-terminal domain"/>
    <property type="match status" value="1"/>
</dbReference>
<accession>A0A5A7RE53</accession>
<evidence type="ECO:0000313" key="2">
    <source>
        <dbReference type="EMBL" id="GER55690.1"/>
    </source>
</evidence>
<dbReference type="Proteomes" id="UP000325081">
    <property type="component" value="Unassembled WGS sequence"/>
</dbReference>
<sequence>MASTEGLVPITRTFLASYYDKYPFSPLSDDVSRLSDQMYAMAADLLKASPPTQGERLLVQEAEAKPPHKVDENMWKNREQIEEILFLLEARHWPGALQQQLSAEDAEIASVLGRIQEKFKSTLKTLEDFQTRNSEFVFNTGSLQNAILGICLSTSTCGNGGTLMVFCIFSISSSFIFFTEEIENQEALDCRVSGYGPNAENLVSSNFRHSLLYFNMSDSQFQDPVMTYMPQDFRGTIIRQQRERSERNKQAAIDALVNSGGSIHDKYVLLWNQQMERRRQLAELGSATGVYKTLMKYLVGVPEVLMDFVRQINDDQGPMEEQRQRYGPPLYSLTKMVHNIRLYVSLLWGRFEFRKLDDSRAFNLDHQISILEEATDVYSSEVERFINFIREVFTNSPFLISAEDAGTLSASKNDDYKEISVSAGETYEVALTVESVNSYIAWDFSLVQGKMNMDIGFSVECTDLSGRKTLILPYRRYDADQGNFCTCVSGNYKLIWDNSYSAFFKKVLWYKVDCIPPVVDSVSASDQ</sequence>
<name>A0A5A7RE53_STRAF</name>
<reference evidence="3" key="1">
    <citation type="journal article" date="2019" name="Curr. Biol.">
        <title>Genome Sequence of Striga asiatica Provides Insight into the Evolution of Plant Parasitism.</title>
        <authorList>
            <person name="Yoshida S."/>
            <person name="Kim S."/>
            <person name="Wafula E.K."/>
            <person name="Tanskanen J."/>
            <person name="Kim Y.M."/>
            <person name="Honaas L."/>
            <person name="Yang Z."/>
            <person name="Spallek T."/>
            <person name="Conn C.E."/>
            <person name="Ichihashi Y."/>
            <person name="Cheong K."/>
            <person name="Cui S."/>
            <person name="Der J.P."/>
            <person name="Gundlach H."/>
            <person name="Jiao Y."/>
            <person name="Hori C."/>
            <person name="Ishida J.K."/>
            <person name="Kasahara H."/>
            <person name="Kiba T."/>
            <person name="Kim M.S."/>
            <person name="Koo N."/>
            <person name="Laohavisit A."/>
            <person name="Lee Y.H."/>
            <person name="Lumba S."/>
            <person name="McCourt P."/>
            <person name="Mortimer J.C."/>
            <person name="Mutuku J.M."/>
            <person name="Nomura T."/>
            <person name="Sasaki-Sekimoto Y."/>
            <person name="Seto Y."/>
            <person name="Wang Y."/>
            <person name="Wakatake T."/>
            <person name="Sakakibara H."/>
            <person name="Demura T."/>
            <person name="Yamaguchi S."/>
            <person name="Yoneyama K."/>
            <person name="Manabe R.I."/>
            <person name="Nelson D.C."/>
            <person name="Schulman A.H."/>
            <person name="Timko M.P."/>
            <person name="dePamphilis C.W."/>
            <person name="Choi D."/>
            <person name="Shirasu K."/>
        </authorList>
    </citation>
    <scope>NUCLEOTIDE SEQUENCE [LARGE SCALE GENOMIC DNA]</scope>
    <source>
        <strain evidence="3">cv. UVA1</strain>
    </source>
</reference>
<evidence type="ECO:0000313" key="3">
    <source>
        <dbReference type="Proteomes" id="UP000325081"/>
    </source>
</evidence>